<keyword evidence="1" id="KW-1133">Transmembrane helix</keyword>
<sequence>MTRYVFFIFIFILFYFFLFLSSPLFSTYDVYPYQYQNERYLRYHFSYTIPHHDTDHYRHTVPRDTRISLFPPLVSK</sequence>
<keyword evidence="1" id="KW-0472">Membrane</keyword>
<dbReference type="Proteomes" id="UP001215598">
    <property type="component" value="Unassembled WGS sequence"/>
</dbReference>
<protein>
    <submittedName>
        <fullName evidence="2">Uncharacterized protein</fullName>
    </submittedName>
</protein>
<gene>
    <name evidence="2" type="ORF">B0H16DRAFT_1639625</name>
</gene>
<comment type="caution">
    <text evidence="2">The sequence shown here is derived from an EMBL/GenBank/DDBJ whole genome shotgun (WGS) entry which is preliminary data.</text>
</comment>
<evidence type="ECO:0000313" key="3">
    <source>
        <dbReference type="Proteomes" id="UP001215598"/>
    </source>
</evidence>
<evidence type="ECO:0000256" key="1">
    <source>
        <dbReference type="SAM" id="Phobius"/>
    </source>
</evidence>
<keyword evidence="1" id="KW-0812">Transmembrane</keyword>
<keyword evidence="3" id="KW-1185">Reference proteome</keyword>
<reference evidence="2" key="1">
    <citation type="submission" date="2023-03" db="EMBL/GenBank/DDBJ databases">
        <title>Massive genome expansion in bonnet fungi (Mycena s.s.) driven by repeated elements and novel gene families across ecological guilds.</title>
        <authorList>
            <consortium name="Lawrence Berkeley National Laboratory"/>
            <person name="Harder C.B."/>
            <person name="Miyauchi S."/>
            <person name="Viragh M."/>
            <person name="Kuo A."/>
            <person name="Thoen E."/>
            <person name="Andreopoulos B."/>
            <person name="Lu D."/>
            <person name="Skrede I."/>
            <person name="Drula E."/>
            <person name="Henrissat B."/>
            <person name="Morin E."/>
            <person name="Kohler A."/>
            <person name="Barry K."/>
            <person name="LaButti K."/>
            <person name="Morin E."/>
            <person name="Salamov A."/>
            <person name="Lipzen A."/>
            <person name="Mereny Z."/>
            <person name="Hegedus B."/>
            <person name="Baldrian P."/>
            <person name="Stursova M."/>
            <person name="Weitz H."/>
            <person name="Taylor A."/>
            <person name="Grigoriev I.V."/>
            <person name="Nagy L.G."/>
            <person name="Martin F."/>
            <person name="Kauserud H."/>
        </authorList>
    </citation>
    <scope>NUCLEOTIDE SEQUENCE</scope>
    <source>
        <strain evidence="2">CBHHK182m</strain>
    </source>
</reference>
<proteinExistence type="predicted"/>
<feature type="transmembrane region" description="Helical" evidence="1">
    <location>
        <begin position="6"/>
        <end position="31"/>
    </location>
</feature>
<accession>A0AAD7DZF0</accession>
<evidence type="ECO:0000313" key="2">
    <source>
        <dbReference type="EMBL" id="KAJ7702853.1"/>
    </source>
</evidence>
<organism evidence="2 3">
    <name type="scientific">Mycena metata</name>
    <dbReference type="NCBI Taxonomy" id="1033252"/>
    <lineage>
        <taxon>Eukaryota</taxon>
        <taxon>Fungi</taxon>
        <taxon>Dikarya</taxon>
        <taxon>Basidiomycota</taxon>
        <taxon>Agaricomycotina</taxon>
        <taxon>Agaricomycetes</taxon>
        <taxon>Agaricomycetidae</taxon>
        <taxon>Agaricales</taxon>
        <taxon>Marasmiineae</taxon>
        <taxon>Mycenaceae</taxon>
        <taxon>Mycena</taxon>
    </lineage>
</organism>
<dbReference type="AlphaFoldDB" id="A0AAD7DZF0"/>
<dbReference type="EMBL" id="JARKIB010000511">
    <property type="protein sequence ID" value="KAJ7702853.1"/>
    <property type="molecule type" value="Genomic_DNA"/>
</dbReference>
<name>A0AAD7DZF0_9AGAR</name>